<comment type="function">
    <text evidence="1 8">Involved in DNA repair and RecF pathway recombination.</text>
</comment>
<gene>
    <name evidence="8" type="primary">recO</name>
    <name evidence="10" type="ORF">SAMN04244572_00229</name>
</gene>
<dbReference type="Proteomes" id="UP000199250">
    <property type="component" value="Unassembled WGS sequence"/>
</dbReference>
<dbReference type="InterPro" id="IPR012340">
    <property type="entry name" value="NA-bd_OB-fold"/>
</dbReference>
<evidence type="ECO:0000256" key="3">
    <source>
        <dbReference type="ARBA" id="ARBA00021310"/>
    </source>
</evidence>
<dbReference type="SUPFAM" id="SSF50249">
    <property type="entry name" value="Nucleic acid-binding proteins"/>
    <property type="match status" value="1"/>
</dbReference>
<evidence type="ECO:0000313" key="10">
    <source>
        <dbReference type="EMBL" id="SEI43207.1"/>
    </source>
</evidence>
<dbReference type="GO" id="GO:0043590">
    <property type="term" value="C:bacterial nucleoid"/>
    <property type="evidence" value="ECO:0007669"/>
    <property type="project" value="TreeGrafter"/>
</dbReference>
<evidence type="ECO:0000259" key="9">
    <source>
        <dbReference type="Pfam" id="PF11967"/>
    </source>
</evidence>
<dbReference type="PANTHER" id="PTHR33991">
    <property type="entry name" value="DNA REPAIR PROTEIN RECO"/>
    <property type="match status" value="1"/>
</dbReference>
<dbReference type="GO" id="GO:0006302">
    <property type="term" value="P:double-strand break repair"/>
    <property type="evidence" value="ECO:0007669"/>
    <property type="project" value="TreeGrafter"/>
</dbReference>
<name>A0A1H6QSN7_9GAMM</name>
<sequence>MLAAGRVYAMTCQPAFILHSRPYKESSALTDFLTPQGRLRAVLRAARGRAGSPARPFVPLELELRGRGELKTVARLESSGIPYWLTGVSLFAALYLNELLIRLLPAEDPHPPLFEHYALTLDALAGGRPLEPLLRAFEWRLLAELGYGFSLDRDRHGRPVHAGSLYRLLPDAGLEPVEQLQPGLFQGGELLAMGEADWQFPGALAAAKRLMRQALAPHLGGRPLVSRELFTTLKESSRD</sequence>
<comment type="similarity">
    <text evidence="2 8">Belongs to the RecO family.</text>
</comment>
<keyword evidence="5 8" id="KW-0233">DNA recombination</keyword>
<dbReference type="Gene3D" id="1.20.1440.120">
    <property type="entry name" value="Recombination protein O, C-terminal domain"/>
    <property type="match status" value="1"/>
</dbReference>
<dbReference type="HAMAP" id="MF_00201">
    <property type="entry name" value="RecO"/>
    <property type="match status" value="1"/>
</dbReference>
<dbReference type="Pfam" id="PF11967">
    <property type="entry name" value="RecO_N"/>
    <property type="match status" value="1"/>
</dbReference>
<dbReference type="Gene3D" id="2.40.50.140">
    <property type="entry name" value="Nucleic acid-binding proteins"/>
    <property type="match status" value="1"/>
</dbReference>
<evidence type="ECO:0000256" key="2">
    <source>
        <dbReference type="ARBA" id="ARBA00007452"/>
    </source>
</evidence>
<dbReference type="AlphaFoldDB" id="A0A1H6QSN7"/>
<evidence type="ECO:0000256" key="8">
    <source>
        <dbReference type="HAMAP-Rule" id="MF_00201"/>
    </source>
</evidence>
<evidence type="ECO:0000313" key="11">
    <source>
        <dbReference type="Proteomes" id="UP000199250"/>
    </source>
</evidence>
<reference evidence="10 11" key="1">
    <citation type="submission" date="2016-10" db="EMBL/GenBank/DDBJ databases">
        <authorList>
            <person name="de Groot N.N."/>
        </authorList>
    </citation>
    <scope>NUCLEOTIDE SEQUENCE [LARGE SCALE GENOMIC DNA]</scope>
    <source>
        <strain evidence="10 11">DSM 373</strain>
    </source>
</reference>
<keyword evidence="6 8" id="KW-0234">DNA repair</keyword>
<feature type="domain" description="DNA replication/recombination mediator RecO N-terminal" evidence="9">
    <location>
        <begin position="13"/>
        <end position="77"/>
    </location>
</feature>
<evidence type="ECO:0000256" key="6">
    <source>
        <dbReference type="ARBA" id="ARBA00023204"/>
    </source>
</evidence>
<proteinExistence type="inferred from homology"/>
<accession>A0A1H6QSN7</accession>
<protein>
    <recommendedName>
        <fullName evidence="3 8">DNA repair protein RecO</fullName>
    </recommendedName>
    <alternativeName>
        <fullName evidence="7 8">Recombination protein O</fullName>
    </alternativeName>
</protein>
<dbReference type="EMBL" id="FNYQ01000002">
    <property type="protein sequence ID" value="SEI43207.1"/>
    <property type="molecule type" value="Genomic_DNA"/>
</dbReference>
<dbReference type="InterPro" id="IPR022572">
    <property type="entry name" value="DNA_rep/recomb_RecO_N"/>
</dbReference>
<dbReference type="InterPro" id="IPR003717">
    <property type="entry name" value="RecO"/>
</dbReference>
<dbReference type="InterPro" id="IPR042242">
    <property type="entry name" value="RecO_C"/>
</dbReference>
<dbReference type="SUPFAM" id="SSF57863">
    <property type="entry name" value="ArfGap/RecO-like zinc finger"/>
    <property type="match status" value="1"/>
</dbReference>
<evidence type="ECO:0000256" key="1">
    <source>
        <dbReference type="ARBA" id="ARBA00003065"/>
    </source>
</evidence>
<dbReference type="PANTHER" id="PTHR33991:SF1">
    <property type="entry name" value="DNA REPAIR PROTEIN RECO"/>
    <property type="match status" value="1"/>
</dbReference>
<organism evidence="10 11">
    <name type="scientific">Azotobacter beijerinckii</name>
    <dbReference type="NCBI Taxonomy" id="170623"/>
    <lineage>
        <taxon>Bacteria</taxon>
        <taxon>Pseudomonadati</taxon>
        <taxon>Pseudomonadota</taxon>
        <taxon>Gammaproteobacteria</taxon>
        <taxon>Pseudomonadales</taxon>
        <taxon>Pseudomonadaceae</taxon>
        <taxon>Azotobacter</taxon>
    </lineage>
</organism>
<dbReference type="NCBIfam" id="TIGR00613">
    <property type="entry name" value="reco"/>
    <property type="match status" value="1"/>
</dbReference>
<dbReference type="Pfam" id="PF02565">
    <property type="entry name" value="RecO_C"/>
    <property type="match status" value="1"/>
</dbReference>
<evidence type="ECO:0000256" key="5">
    <source>
        <dbReference type="ARBA" id="ARBA00023172"/>
    </source>
</evidence>
<dbReference type="InterPro" id="IPR037278">
    <property type="entry name" value="ARFGAP/RecO"/>
</dbReference>
<keyword evidence="4 8" id="KW-0227">DNA damage</keyword>
<dbReference type="GO" id="GO:0006310">
    <property type="term" value="P:DNA recombination"/>
    <property type="evidence" value="ECO:0007669"/>
    <property type="project" value="UniProtKB-UniRule"/>
</dbReference>
<evidence type="ECO:0000256" key="7">
    <source>
        <dbReference type="ARBA" id="ARBA00033409"/>
    </source>
</evidence>
<evidence type="ECO:0000256" key="4">
    <source>
        <dbReference type="ARBA" id="ARBA00022763"/>
    </source>
</evidence>